<evidence type="ECO:0000313" key="3">
    <source>
        <dbReference type="EMBL" id="AFP63550.1"/>
    </source>
</evidence>
<dbReference type="GO" id="GO:0005814">
    <property type="term" value="C:centriole"/>
    <property type="evidence" value="ECO:0007669"/>
    <property type="project" value="InterPro"/>
</dbReference>
<feature type="region of interest" description="Disordered" evidence="2">
    <location>
        <begin position="390"/>
        <end position="559"/>
    </location>
</feature>
<feature type="compositionally biased region" description="Low complexity" evidence="2">
    <location>
        <begin position="465"/>
        <end position="482"/>
    </location>
</feature>
<sequence length="932" mass="105273">MDEMNIKPPQRKYVSIFRIDGEPIIPPLMTSEKIRQMQKYKEKALKIEQRLKEQKLQQTTKKTTYADNLSETPPPSSLSTTLPGDGGLSSHRSQDSYDRRLKESEESMMMLKDIIRRQSEQYEYNATENDDKLKKLQKSETLIYDNSTNEVIKQLPYDEEAKMIHHAKANQEKNLKEIREDVNVTYTLHKKPYHLELCGLNDTAKAIPSICINPPTPLMGNRSICEPLSANTKRDGFFVTETKHIRQPLSDDSSSDESFNSMYTHSEKKVPPPVPERTYKLPRSSKMHDLKSYNTTTTNVSAKIQQYEAIHNEQSTPRVTPNSSPKKNNHESSILGTPSAVMSRSATSPSIKLGSSVTRPRTANECSQISPDNTLVRSSSFTLEGPSKALIDHMRQQRSVSDRNSSNGKNKTPSPPVVVKKAPTPPSRLHRDTVESKAKRVQKVELKPTRQKIQQKSSQHKLAQAAAASISPYKSKSSPFPKHGSTANLYKTKKSPYDTPNSTRISPTTPLFGKSTSQTRKSPPLPSASSSASSQRTISKSKSKTSLQSNKDNSMQDAPSEKEILTQMDKMQKEKFLRLLKQQEEEQRKLKESFEMQQKLLIEKLNKEMTSVHVTTTPKQSTSMNFNDTSSRISPEEDTQDTLNLSHDNSSILPLNLSHEKNTSVYPQVPPLAISNLSSMDHSNANTSMESTFSTRYGDGTSIDQTTFRTESMAEDDDLLTPIENRYTQSNNANSSSRRRLFPQEHMMNTPTTAIDSTTRPLTIHSPGNNQHLQQSLHQQQTKNATKGFISTVPATSVNSKRDDIHQMNILHAAATTINAYARGFLVRRLFKTEQIQRIVQTIHDTLIFVLNLHLETCENPNEANNPTNIKLKARLLQQLSSATQTLHLVLFQTSIKERMEIIAQDRKRIKHKLLMTMSRNSSARKTPRIPV</sequence>
<protein>
    <submittedName>
        <fullName evidence="3">IQ calmodulin-binding motif protein</fullName>
    </submittedName>
</protein>
<feature type="compositionally biased region" description="Polar residues" evidence="2">
    <location>
        <begin position="451"/>
        <end position="461"/>
    </location>
</feature>
<feature type="compositionally biased region" description="Polar residues" evidence="2">
    <location>
        <begin position="397"/>
        <end position="410"/>
    </location>
</feature>
<evidence type="ECO:0000256" key="1">
    <source>
        <dbReference type="SAM" id="Coils"/>
    </source>
</evidence>
<accession>T1PJH7</accession>
<dbReference type="PROSITE" id="PS50096">
    <property type="entry name" value="IQ"/>
    <property type="match status" value="1"/>
</dbReference>
<keyword evidence="1" id="KW-0175">Coiled coil</keyword>
<dbReference type="AlphaFoldDB" id="T1PJH7"/>
<feature type="coiled-coil region" evidence="1">
    <location>
        <begin position="573"/>
        <end position="600"/>
    </location>
</feature>
<feature type="compositionally biased region" description="Polar residues" evidence="2">
    <location>
        <begin position="614"/>
        <end position="633"/>
    </location>
</feature>
<name>T1PJH7_MUSDO</name>
<proteinExistence type="evidence at transcript level"/>
<evidence type="ECO:0000256" key="2">
    <source>
        <dbReference type="SAM" id="MobiDB-lite"/>
    </source>
</evidence>
<feature type="region of interest" description="Disordered" evidence="2">
    <location>
        <begin position="614"/>
        <end position="643"/>
    </location>
</feature>
<dbReference type="GO" id="GO:1903723">
    <property type="term" value="P:negative regulation of centriole elongation"/>
    <property type="evidence" value="ECO:0007669"/>
    <property type="project" value="TreeGrafter"/>
</dbReference>
<feature type="compositionally biased region" description="Basic and acidic residues" evidence="2">
    <location>
        <begin position="429"/>
        <end position="448"/>
    </location>
</feature>
<reference evidence="3" key="1">
    <citation type="submission" date="2012-08" db="EMBL/GenBank/DDBJ databases">
        <title>Transcriptome of adult Musca domestica launches a platform for comparative house fly gene expression and characterization of differential gene expression among resistant and susceptible house flies.</title>
        <authorList>
            <person name="Liu N."/>
            <person name="Zhang L."/>
            <person name="Li M."/>
            <person name="Reid W."/>
        </authorList>
    </citation>
    <scope>NUCLEOTIDE SEQUENCE</scope>
    <source>
        <strain evidence="3">ALHF</strain>
        <tissue evidence="3">Whole body</tissue>
    </source>
</reference>
<dbReference type="PANTHER" id="PTHR13594">
    <property type="entry name" value="CENTRIOLAR COILED-COIL PROTEIN OF 110 KDA"/>
    <property type="match status" value="1"/>
</dbReference>
<dbReference type="EMBL" id="KA648921">
    <property type="protein sequence ID" value="AFP63550.1"/>
    <property type="molecule type" value="mRNA"/>
</dbReference>
<dbReference type="GO" id="GO:0032053">
    <property type="term" value="P:ciliary basal body organization"/>
    <property type="evidence" value="ECO:0007669"/>
    <property type="project" value="TreeGrafter"/>
</dbReference>
<feature type="compositionally biased region" description="Basic and acidic residues" evidence="2">
    <location>
        <begin position="92"/>
        <end position="102"/>
    </location>
</feature>
<feature type="region of interest" description="Disordered" evidence="2">
    <location>
        <begin position="309"/>
        <end position="372"/>
    </location>
</feature>
<dbReference type="Pfam" id="PF16025">
    <property type="entry name" value="CaM_bind"/>
    <property type="match status" value="1"/>
</dbReference>
<dbReference type="GO" id="GO:0032465">
    <property type="term" value="P:regulation of cytokinesis"/>
    <property type="evidence" value="ECO:0007669"/>
    <property type="project" value="InterPro"/>
</dbReference>
<organism evidence="3">
    <name type="scientific">Musca domestica</name>
    <name type="common">House fly</name>
    <dbReference type="NCBI Taxonomy" id="7370"/>
    <lineage>
        <taxon>Eukaryota</taxon>
        <taxon>Metazoa</taxon>
        <taxon>Ecdysozoa</taxon>
        <taxon>Arthropoda</taxon>
        <taxon>Hexapoda</taxon>
        <taxon>Insecta</taxon>
        <taxon>Pterygota</taxon>
        <taxon>Neoptera</taxon>
        <taxon>Endopterygota</taxon>
        <taxon>Diptera</taxon>
        <taxon>Brachycera</taxon>
        <taxon>Muscomorpha</taxon>
        <taxon>Muscoidea</taxon>
        <taxon>Muscidae</taxon>
        <taxon>Musca</taxon>
    </lineage>
</organism>
<feature type="compositionally biased region" description="Low complexity" evidence="2">
    <location>
        <begin position="527"/>
        <end position="549"/>
    </location>
</feature>
<dbReference type="GO" id="GO:0007099">
    <property type="term" value="P:centriole replication"/>
    <property type="evidence" value="ECO:0007669"/>
    <property type="project" value="InterPro"/>
</dbReference>
<dbReference type="VEuPathDB" id="VectorBase:MDOA010439"/>
<dbReference type="VEuPathDB" id="VectorBase:MDOMA2_008252"/>
<feature type="compositionally biased region" description="Polar residues" evidence="2">
    <location>
        <begin position="312"/>
        <end position="372"/>
    </location>
</feature>
<feature type="region of interest" description="Disordered" evidence="2">
    <location>
        <begin position="52"/>
        <end position="102"/>
    </location>
</feature>
<dbReference type="InterPro" id="IPR033207">
    <property type="entry name" value="CCP110"/>
</dbReference>
<feature type="region of interest" description="Disordered" evidence="2">
    <location>
        <begin position="246"/>
        <end position="278"/>
    </location>
</feature>
<dbReference type="CDD" id="cd23767">
    <property type="entry name" value="IQCD"/>
    <property type="match status" value="1"/>
</dbReference>
<feature type="compositionally biased region" description="Polar residues" evidence="2">
    <location>
        <begin position="498"/>
        <end position="519"/>
    </location>
</feature>
<dbReference type="PANTHER" id="PTHR13594:SF1">
    <property type="entry name" value="CENTRIOLAR COILED-COIL PROTEIN OF 110 KDA"/>
    <property type="match status" value="1"/>
</dbReference>